<keyword evidence="3" id="KW-1185">Reference proteome</keyword>
<keyword evidence="1" id="KW-0732">Signal</keyword>
<evidence type="ECO:0000313" key="3">
    <source>
        <dbReference type="Proteomes" id="UP001500027"/>
    </source>
</evidence>
<proteinExistence type="predicted"/>
<evidence type="ECO:0008006" key="4">
    <source>
        <dbReference type="Google" id="ProtNLM"/>
    </source>
</evidence>
<dbReference type="RefSeq" id="WP_139003008.1">
    <property type="nucleotide sequence ID" value="NZ_BAABAV010000003.1"/>
</dbReference>
<protein>
    <recommendedName>
        <fullName evidence="4">Membrane metalloprotease</fullName>
    </recommendedName>
</protein>
<organism evidence="2 3">
    <name type="scientific">Hyunsoonleella aestuarii</name>
    <dbReference type="NCBI Taxonomy" id="912802"/>
    <lineage>
        <taxon>Bacteria</taxon>
        <taxon>Pseudomonadati</taxon>
        <taxon>Bacteroidota</taxon>
        <taxon>Flavobacteriia</taxon>
        <taxon>Flavobacteriales</taxon>
        <taxon>Flavobacteriaceae</taxon>
    </lineage>
</organism>
<feature type="signal peptide" evidence="1">
    <location>
        <begin position="1"/>
        <end position="19"/>
    </location>
</feature>
<sequence length="256" mass="28581">MKKLTLFFVILLTFFYSCSKDDTSNSENTVNVFDNRQATGSSANDILSDAIFKSIIVELVFVEGLEPTQTAIDNFVSFLQARTFKPQGITVEKRSISSMGKAVYSIEEIADVEREERINYNTDDEIAIWAYFTDGKSENDTDTEAVLGTAYWNTSFVIYQETVENLSNSPQEPNRSLLETTVITHEFGHILGLTNLGTPMQTNHEDPENEKHCDVESCLMFWTSETGSAINNMGSMNSAPQLDSQCITDLQANGGR</sequence>
<dbReference type="Gene3D" id="3.40.390.10">
    <property type="entry name" value="Collagenase (Catalytic Domain)"/>
    <property type="match status" value="1"/>
</dbReference>
<dbReference type="PROSITE" id="PS51257">
    <property type="entry name" value="PROKAR_LIPOPROTEIN"/>
    <property type="match status" value="1"/>
</dbReference>
<dbReference type="SUPFAM" id="SSF55486">
    <property type="entry name" value="Metalloproteases ('zincins'), catalytic domain"/>
    <property type="match status" value="1"/>
</dbReference>
<dbReference type="EMBL" id="BAABAV010000003">
    <property type="protein sequence ID" value="GAA4270635.1"/>
    <property type="molecule type" value="Genomic_DNA"/>
</dbReference>
<feature type="chain" id="PRO_5045989621" description="Membrane metalloprotease" evidence="1">
    <location>
        <begin position="20"/>
        <end position="256"/>
    </location>
</feature>
<dbReference type="InterPro" id="IPR024079">
    <property type="entry name" value="MetalloPept_cat_dom_sf"/>
</dbReference>
<evidence type="ECO:0000256" key="1">
    <source>
        <dbReference type="SAM" id="SignalP"/>
    </source>
</evidence>
<evidence type="ECO:0000313" key="2">
    <source>
        <dbReference type="EMBL" id="GAA4270635.1"/>
    </source>
</evidence>
<reference evidence="3" key="1">
    <citation type="journal article" date="2019" name="Int. J. Syst. Evol. Microbiol.">
        <title>The Global Catalogue of Microorganisms (GCM) 10K type strain sequencing project: providing services to taxonomists for standard genome sequencing and annotation.</title>
        <authorList>
            <consortium name="The Broad Institute Genomics Platform"/>
            <consortium name="The Broad Institute Genome Sequencing Center for Infectious Disease"/>
            <person name="Wu L."/>
            <person name="Ma J."/>
        </authorList>
    </citation>
    <scope>NUCLEOTIDE SEQUENCE [LARGE SCALE GENOMIC DNA]</scope>
    <source>
        <strain evidence="3">JCM 17452</strain>
    </source>
</reference>
<dbReference type="Proteomes" id="UP001500027">
    <property type="component" value="Unassembled WGS sequence"/>
</dbReference>
<accession>A0ABP8EEN8</accession>
<name>A0ABP8EEN8_9FLAO</name>
<gene>
    <name evidence="2" type="ORF">GCM10022257_27360</name>
</gene>
<comment type="caution">
    <text evidence="2">The sequence shown here is derived from an EMBL/GenBank/DDBJ whole genome shotgun (WGS) entry which is preliminary data.</text>
</comment>